<reference evidence="1 2" key="1">
    <citation type="journal article" date="2023" name="Genes (Basel)">
        <title>Chromosome-Level Genome Assembly and Circadian Gene Repertoire of the Patagonia Blennie Eleginops maclovinus-The Closest Ancestral Proxy of Antarctic Cryonotothenioids.</title>
        <authorList>
            <person name="Cheng C.C."/>
            <person name="Rivera-Colon A.G."/>
            <person name="Minhas B.F."/>
            <person name="Wilson L."/>
            <person name="Rayamajhi N."/>
            <person name="Vargas-Chacoff L."/>
            <person name="Catchen J.M."/>
        </authorList>
    </citation>
    <scope>NUCLEOTIDE SEQUENCE [LARGE SCALE GENOMIC DNA]</scope>
    <source>
        <strain evidence="1">JMC-PN-2008</strain>
    </source>
</reference>
<sequence length="159" mass="17313">MEGLAGVGWEGDLGSVNQEENIAMRGRVNKACYLATPSTPFPLGALSKRPSLLAEAAPRSRLLLCNAAATGHTFKKRRRLPYSDSPFSLSSDPAISLYISPTSQREETITLYETEKEEQGDFCQLKVAQLFCSALSLLLLFSSLAPHLDSAQHRVGRGD</sequence>
<gene>
    <name evidence="1" type="ORF">PBY51_011045</name>
</gene>
<evidence type="ECO:0000313" key="1">
    <source>
        <dbReference type="EMBL" id="KAK5857826.1"/>
    </source>
</evidence>
<name>A0AAN7XBX0_ELEMC</name>
<keyword evidence="2" id="KW-1185">Reference proteome</keyword>
<reference evidence="1 2" key="2">
    <citation type="journal article" date="2023" name="Mol. Biol. Evol.">
        <title>Genomics of Secondarily Temperate Adaptation in the Only Non-Antarctic Icefish.</title>
        <authorList>
            <person name="Rivera-Colon A.G."/>
            <person name="Rayamajhi N."/>
            <person name="Minhas B.F."/>
            <person name="Madrigal G."/>
            <person name="Bilyk K.T."/>
            <person name="Yoon V."/>
            <person name="Hune M."/>
            <person name="Gregory S."/>
            <person name="Cheng C.H.C."/>
            <person name="Catchen J.M."/>
        </authorList>
    </citation>
    <scope>NUCLEOTIDE SEQUENCE [LARGE SCALE GENOMIC DNA]</scope>
    <source>
        <strain evidence="1">JMC-PN-2008</strain>
    </source>
</reference>
<dbReference type="EMBL" id="JAUZQC010000016">
    <property type="protein sequence ID" value="KAK5857826.1"/>
    <property type="molecule type" value="Genomic_DNA"/>
</dbReference>
<proteinExistence type="predicted"/>
<accession>A0AAN7XBX0</accession>
<organism evidence="1 2">
    <name type="scientific">Eleginops maclovinus</name>
    <name type="common">Patagonian blennie</name>
    <name type="synonym">Eleginus maclovinus</name>
    <dbReference type="NCBI Taxonomy" id="56733"/>
    <lineage>
        <taxon>Eukaryota</taxon>
        <taxon>Metazoa</taxon>
        <taxon>Chordata</taxon>
        <taxon>Craniata</taxon>
        <taxon>Vertebrata</taxon>
        <taxon>Euteleostomi</taxon>
        <taxon>Actinopterygii</taxon>
        <taxon>Neopterygii</taxon>
        <taxon>Teleostei</taxon>
        <taxon>Neoteleostei</taxon>
        <taxon>Acanthomorphata</taxon>
        <taxon>Eupercaria</taxon>
        <taxon>Perciformes</taxon>
        <taxon>Notothenioidei</taxon>
        <taxon>Eleginopidae</taxon>
        <taxon>Eleginops</taxon>
    </lineage>
</organism>
<evidence type="ECO:0000313" key="2">
    <source>
        <dbReference type="Proteomes" id="UP001346869"/>
    </source>
</evidence>
<comment type="caution">
    <text evidence="1">The sequence shown here is derived from an EMBL/GenBank/DDBJ whole genome shotgun (WGS) entry which is preliminary data.</text>
</comment>
<dbReference type="AlphaFoldDB" id="A0AAN7XBX0"/>
<dbReference type="Proteomes" id="UP001346869">
    <property type="component" value="Unassembled WGS sequence"/>
</dbReference>
<protein>
    <submittedName>
        <fullName evidence="1">Uncharacterized protein</fullName>
    </submittedName>
</protein>